<evidence type="ECO:0000256" key="5">
    <source>
        <dbReference type="ARBA" id="ARBA00023136"/>
    </source>
</evidence>
<reference evidence="8 9" key="1">
    <citation type="submission" date="2017-03" db="EMBL/GenBank/DDBJ databases">
        <title>Genome sequence of Methanobrevibacter thaueri.</title>
        <authorList>
            <person name="Poehlein A."/>
            <person name="Seedorf H."/>
            <person name="Daniel R."/>
        </authorList>
    </citation>
    <scope>NUCLEOTIDE SEQUENCE [LARGE SCALE GENOMIC DNA]</scope>
    <source>
        <strain evidence="8 9">DSM 11995</strain>
    </source>
</reference>
<dbReference type="PANTHER" id="PTHR40074:SF2">
    <property type="entry name" value="O-ACETYLTRANSFERASE WECH"/>
    <property type="match status" value="1"/>
</dbReference>
<keyword evidence="8" id="KW-0808">Transferase</keyword>
<comment type="caution">
    <text evidence="8">The sequence shown here is derived from an EMBL/GenBank/DDBJ whole genome shotgun (WGS) entry which is preliminary data.</text>
</comment>
<evidence type="ECO:0000259" key="7">
    <source>
        <dbReference type="Pfam" id="PF01757"/>
    </source>
</evidence>
<feature type="transmembrane region" description="Helical" evidence="6">
    <location>
        <begin position="255"/>
        <end position="272"/>
    </location>
</feature>
<dbReference type="GO" id="GO:0016413">
    <property type="term" value="F:O-acetyltransferase activity"/>
    <property type="evidence" value="ECO:0007669"/>
    <property type="project" value="TreeGrafter"/>
</dbReference>
<keyword evidence="3 6" id="KW-0812">Transmembrane</keyword>
<evidence type="ECO:0000313" key="8">
    <source>
        <dbReference type="EMBL" id="PWB86548.1"/>
    </source>
</evidence>
<gene>
    <name evidence="8" type="ORF">MBBTH_15310</name>
</gene>
<keyword evidence="2" id="KW-1003">Cell membrane</keyword>
<keyword evidence="9" id="KW-1185">Reference proteome</keyword>
<feature type="transmembrane region" description="Helical" evidence="6">
    <location>
        <begin position="322"/>
        <end position="343"/>
    </location>
</feature>
<feature type="transmembrane region" description="Helical" evidence="6">
    <location>
        <begin position="142"/>
        <end position="160"/>
    </location>
</feature>
<feature type="domain" description="Acyltransferase 3" evidence="7">
    <location>
        <begin position="9"/>
        <end position="339"/>
    </location>
</feature>
<organism evidence="8 9">
    <name type="scientific">Methanobrevibacter thaueri</name>
    <dbReference type="NCBI Taxonomy" id="190975"/>
    <lineage>
        <taxon>Archaea</taxon>
        <taxon>Methanobacteriati</taxon>
        <taxon>Methanobacteriota</taxon>
        <taxon>Methanomada group</taxon>
        <taxon>Methanobacteria</taxon>
        <taxon>Methanobacteriales</taxon>
        <taxon>Methanobacteriaceae</taxon>
        <taxon>Methanobrevibacter</taxon>
    </lineage>
</organism>
<keyword evidence="5 6" id="KW-0472">Membrane</keyword>
<dbReference type="Pfam" id="PF01757">
    <property type="entry name" value="Acyl_transf_3"/>
    <property type="match status" value="1"/>
</dbReference>
<dbReference type="AlphaFoldDB" id="A0A315XPQ8"/>
<feature type="transmembrane region" description="Helical" evidence="6">
    <location>
        <begin position="12"/>
        <end position="32"/>
    </location>
</feature>
<dbReference type="PANTHER" id="PTHR40074">
    <property type="entry name" value="O-ACETYLTRANSFERASE WECH"/>
    <property type="match status" value="1"/>
</dbReference>
<evidence type="ECO:0000313" key="9">
    <source>
        <dbReference type="Proteomes" id="UP000251717"/>
    </source>
</evidence>
<evidence type="ECO:0000256" key="1">
    <source>
        <dbReference type="ARBA" id="ARBA00004651"/>
    </source>
</evidence>
<dbReference type="GO" id="GO:0005886">
    <property type="term" value="C:plasma membrane"/>
    <property type="evidence" value="ECO:0007669"/>
    <property type="project" value="UniProtKB-SubCell"/>
</dbReference>
<comment type="subcellular location">
    <subcellularLocation>
        <location evidence="1">Cell membrane</location>
        <topology evidence="1">Multi-pass membrane protein</topology>
    </subcellularLocation>
</comment>
<keyword evidence="4 6" id="KW-1133">Transmembrane helix</keyword>
<evidence type="ECO:0000256" key="2">
    <source>
        <dbReference type="ARBA" id="ARBA00022475"/>
    </source>
</evidence>
<evidence type="ECO:0000256" key="3">
    <source>
        <dbReference type="ARBA" id="ARBA00022692"/>
    </source>
</evidence>
<evidence type="ECO:0000256" key="6">
    <source>
        <dbReference type="SAM" id="Phobius"/>
    </source>
</evidence>
<proteinExistence type="predicted"/>
<protein>
    <submittedName>
        <fullName evidence="8">Acyltransferase family protein</fullName>
    </submittedName>
</protein>
<feature type="transmembrane region" description="Helical" evidence="6">
    <location>
        <begin position="52"/>
        <end position="73"/>
    </location>
</feature>
<dbReference type="EMBL" id="MZGS01000024">
    <property type="protein sequence ID" value="PWB86548.1"/>
    <property type="molecule type" value="Genomic_DNA"/>
</dbReference>
<feature type="transmembrane region" description="Helical" evidence="6">
    <location>
        <begin position="197"/>
        <end position="213"/>
    </location>
</feature>
<evidence type="ECO:0000256" key="4">
    <source>
        <dbReference type="ARBA" id="ARBA00022989"/>
    </source>
</evidence>
<dbReference type="InterPro" id="IPR002656">
    <property type="entry name" value="Acyl_transf_3_dom"/>
</dbReference>
<dbReference type="OrthoDB" id="78366at2157"/>
<accession>A0A315XPQ8</accession>
<keyword evidence="8" id="KW-0012">Acyltransferase</keyword>
<dbReference type="GO" id="GO:0009246">
    <property type="term" value="P:enterobacterial common antigen biosynthetic process"/>
    <property type="evidence" value="ECO:0007669"/>
    <property type="project" value="TreeGrafter"/>
</dbReference>
<name>A0A315XPQ8_9EURY</name>
<feature type="transmembrane region" description="Helical" evidence="6">
    <location>
        <begin position="225"/>
        <end position="243"/>
    </location>
</feature>
<dbReference type="Proteomes" id="UP000251717">
    <property type="component" value="Unassembled WGS sequence"/>
</dbReference>
<feature type="transmembrane region" description="Helical" evidence="6">
    <location>
        <begin position="284"/>
        <end position="302"/>
    </location>
</feature>
<sequence>MTNASKRIFYFDALRAFAILCVVLLHVTGHLGEMMSYDIHTIYSFSGFYETFANNFFRIGVDLFLMLSGALLLGRDWDIKGFLSKRIPRIVKPFVFWSAVFTVLLVAASYFIPSVGFVKSFGIMGILRVFWNTLMCKAPGSAVYWFFWMMLGVYLTMPIFNKWIKHAELSELEYFLAIWVITTLFDYTLMIECPVKLSYFISPMGLVVLGYYLRYTERKVFNSRWISWILILLPSIAMLAYSYMVVGTSILFEFHRYSILVIIVAIGVFCLFKTSTALNSIPKSAKGIITSISICSYGMYLIHSQMIMVVRKILHLSFNFTIDYLILFLTGFVLSWIIIYILAKMPILDEFIGVK</sequence>
<dbReference type="RefSeq" id="WP_116592454.1">
    <property type="nucleotide sequence ID" value="NZ_MZGS01000024.1"/>
</dbReference>
<feature type="transmembrane region" description="Helical" evidence="6">
    <location>
        <begin position="172"/>
        <end position="191"/>
    </location>
</feature>
<feature type="transmembrane region" description="Helical" evidence="6">
    <location>
        <begin position="94"/>
        <end position="112"/>
    </location>
</feature>